<protein>
    <submittedName>
        <fullName evidence="2">Uncharacterized protein</fullName>
    </submittedName>
</protein>
<sequence>MPPGDRACNPGMCPDLESNLGPFSLQANTEPNQLRRAYHFLVYRMLLQPTETHQPGLNKERERERETWMRNINQLPPAHPLLGIKHTRHRPGLCPHQFSNPKGLGVWEDTEPPRQG</sequence>
<reference evidence="3" key="1">
    <citation type="journal article" date="2013" name="Science">
        <title>Comparative analysis of bat genomes provides insight into the evolution of flight and immunity.</title>
        <authorList>
            <person name="Zhang G."/>
            <person name="Cowled C."/>
            <person name="Shi Z."/>
            <person name="Huang Z."/>
            <person name="Bishop-Lilly K.A."/>
            <person name="Fang X."/>
            <person name="Wynne J.W."/>
            <person name="Xiong Z."/>
            <person name="Baker M.L."/>
            <person name="Zhao W."/>
            <person name="Tachedjian M."/>
            <person name="Zhu Y."/>
            <person name="Zhou P."/>
            <person name="Jiang X."/>
            <person name="Ng J."/>
            <person name="Yang L."/>
            <person name="Wu L."/>
            <person name="Xiao J."/>
            <person name="Feng Y."/>
            <person name="Chen Y."/>
            <person name="Sun X."/>
            <person name="Zhang Y."/>
            <person name="Marsh G.A."/>
            <person name="Crameri G."/>
            <person name="Broder C.C."/>
            <person name="Frey K.G."/>
            <person name="Wang L.F."/>
            <person name="Wang J."/>
        </authorList>
    </citation>
    <scope>NUCLEOTIDE SEQUENCE [LARGE SCALE GENOMIC DNA]</scope>
</reference>
<keyword evidence="3" id="KW-1185">Reference proteome</keyword>
<organism evidence="2 3">
    <name type="scientific">Myotis davidii</name>
    <name type="common">David's myotis</name>
    <dbReference type="NCBI Taxonomy" id="225400"/>
    <lineage>
        <taxon>Eukaryota</taxon>
        <taxon>Metazoa</taxon>
        <taxon>Chordata</taxon>
        <taxon>Craniata</taxon>
        <taxon>Vertebrata</taxon>
        <taxon>Euteleostomi</taxon>
        <taxon>Mammalia</taxon>
        <taxon>Eutheria</taxon>
        <taxon>Laurasiatheria</taxon>
        <taxon>Chiroptera</taxon>
        <taxon>Yangochiroptera</taxon>
        <taxon>Vespertilionidae</taxon>
        <taxon>Myotis</taxon>
    </lineage>
</organism>
<name>L5M936_MYODS</name>
<evidence type="ECO:0000256" key="1">
    <source>
        <dbReference type="SAM" id="MobiDB-lite"/>
    </source>
</evidence>
<evidence type="ECO:0000313" key="2">
    <source>
        <dbReference type="EMBL" id="ELK34886.1"/>
    </source>
</evidence>
<proteinExistence type="predicted"/>
<dbReference type="Proteomes" id="UP000010556">
    <property type="component" value="Unassembled WGS sequence"/>
</dbReference>
<dbReference type="AlphaFoldDB" id="L5M936"/>
<evidence type="ECO:0000313" key="3">
    <source>
        <dbReference type="Proteomes" id="UP000010556"/>
    </source>
</evidence>
<accession>L5M936</accession>
<dbReference type="EMBL" id="KB102794">
    <property type="protein sequence ID" value="ELK34886.1"/>
    <property type="molecule type" value="Genomic_DNA"/>
</dbReference>
<gene>
    <name evidence="2" type="ORF">MDA_GLEAN10016041</name>
</gene>
<feature type="region of interest" description="Disordered" evidence="1">
    <location>
        <begin position="73"/>
        <end position="116"/>
    </location>
</feature>